<accession>W7Q9C8</accession>
<dbReference type="Proteomes" id="UP000019276">
    <property type="component" value="Unassembled WGS sequence"/>
</dbReference>
<feature type="transmembrane region" description="Helical" evidence="2">
    <location>
        <begin position="21"/>
        <end position="42"/>
    </location>
</feature>
<name>W7Q9C8_9ALTE</name>
<protein>
    <submittedName>
        <fullName evidence="3">Uncharacterized protein</fullName>
    </submittedName>
</protein>
<feature type="region of interest" description="Disordered" evidence="1">
    <location>
        <begin position="55"/>
        <end position="101"/>
    </location>
</feature>
<evidence type="ECO:0000256" key="1">
    <source>
        <dbReference type="SAM" id="MobiDB-lite"/>
    </source>
</evidence>
<proteinExistence type="predicted"/>
<keyword evidence="4" id="KW-1185">Reference proteome</keyword>
<organism evidence="3 4">
    <name type="scientific">Catenovulum agarivorans DS-2</name>
    <dbReference type="NCBI Taxonomy" id="1328313"/>
    <lineage>
        <taxon>Bacteria</taxon>
        <taxon>Pseudomonadati</taxon>
        <taxon>Pseudomonadota</taxon>
        <taxon>Gammaproteobacteria</taxon>
        <taxon>Alteromonadales</taxon>
        <taxon>Alteromonadaceae</taxon>
        <taxon>Catenovulum</taxon>
    </lineage>
</organism>
<keyword evidence="2" id="KW-1133">Transmembrane helix</keyword>
<evidence type="ECO:0000256" key="2">
    <source>
        <dbReference type="SAM" id="Phobius"/>
    </source>
</evidence>
<dbReference type="OrthoDB" id="9871973at2"/>
<sequence>MPKPNNSTKTTQIGQMTAKQKLINGLGAVVICIGAVIVMNVLDDETAQLDKAVETQSTADNQVKPTETSLLTDGDKPQATPQIKAMPSAEPVESLPTQQALDEKQAEIEALVQQLDENLANEEEKARLESLINEKLHEYNQLILPEALKQMGASE</sequence>
<keyword evidence="2" id="KW-0812">Transmembrane</keyword>
<reference evidence="3 4" key="1">
    <citation type="journal article" date="2014" name="Genome Announc.">
        <title>Draft Genome Sequence of the Agar-Degrading Bacterium Catenovulum sp. Strain DS-2, Isolated from Intestines of Haliotis diversicolor.</title>
        <authorList>
            <person name="Shan D."/>
            <person name="Li X."/>
            <person name="Gu Z."/>
            <person name="Wei G."/>
            <person name="Gao Z."/>
            <person name="Shao Z."/>
        </authorList>
    </citation>
    <scope>NUCLEOTIDE SEQUENCE [LARGE SCALE GENOMIC DNA]</scope>
    <source>
        <strain evidence="3 4">DS-2</strain>
    </source>
</reference>
<feature type="compositionally biased region" description="Polar residues" evidence="1">
    <location>
        <begin position="55"/>
        <end position="71"/>
    </location>
</feature>
<comment type="caution">
    <text evidence="3">The sequence shown here is derived from an EMBL/GenBank/DDBJ whole genome shotgun (WGS) entry which is preliminary data.</text>
</comment>
<gene>
    <name evidence="3" type="ORF">DS2_16859</name>
</gene>
<dbReference type="RefSeq" id="WP_035016089.1">
    <property type="nucleotide sequence ID" value="NZ_ARZY01000043.1"/>
</dbReference>
<dbReference type="EMBL" id="ARZY01000043">
    <property type="protein sequence ID" value="EWH08566.1"/>
    <property type="molecule type" value="Genomic_DNA"/>
</dbReference>
<evidence type="ECO:0000313" key="3">
    <source>
        <dbReference type="EMBL" id="EWH08566.1"/>
    </source>
</evidence>
<dbReference type="AlphaFoldDB" id="W7Q9C8"/>
<evidence type="ECO:0000313" key="4">
    <source>
        <dbReference type="Proteomes" id="UP000019276"/>
    </source>
</evidence>
<keyword evidence="2" id="KW-0472">Membrane</keyword>